<feature type="transmembrane region" description="Helical" evidence="8">
    <location>
        <begin position="7"/>
        <end position="26"/>
    </location>
</feature>
<keyword evidence="10" id="KW-1185">Reference proteome</keyword>
<gene>
    <name evidence="9" type="ORF">HMPREF3185_01529</name>
</gene>
<evidence type="ECO:0000313" key="10">
    <source>
        <dbReference type="Proteomes" id="UP000070224"/>
    </source>
</evidence>
<feature type="transmembrane region" description="Helical" evidence="8">
    <location>
        <begin position="152"/>
        <end position="177"/>
    </location>
</feature>
<organism evidence="9 10">
    <name type="scientific">Porphyromonas somerae</name>
    <dbReference type="NCBI Taxonomy" id="322095"/>
    <lineage>
        <taxon>Bacteria</taxon>
        <taxon>Pseudomonadati</taxon>
        <taxon>Bacteroidota</taxon>
        <taxon>Bacteroidia</taxon>
        <taxon>Bacteroidales</taxon>
        <taxon>Porphyromonadaceae</taxon>
        <taxon>Porphyromonas</taxon>
    </lineage>
</organism>
<dbReference type="Proteomes" id="UP000070224">
    <property type="component" value="Unassembled WGS sequence"/>
</dbReference>
<evidence type="ECO:0000256" key="7">
    <source>
        <dbReference type="ARBA" id="ARBA00023136"/>
    </source>
</evidence>
<keyword evidence="7 8" id="KW-0472">Membrane</keyword>
<comment type="subcellular location">
    <subcellularLocation>
        <location evidence="1">Cell membrane</location>
        <topology evidence="1">Multi-pass membrane protein</topology>
    </subcellularLocation>
</comment>
<comment type="caution">
    <text evidence="9">The sequence shown here is derived from an EMBL/GenBank/DDBJ whole genome shotgun (WGS) entry which is preliminary data.</text>
</comment>
<dbReference type="AlphaFoldDB" id="A0A134B5L1"/>
<dbReference type="EMBL" id="LSDK01000096">
    <property type="protein sequence ID" value="KXB75225.1"/>
    <property type="molecule type" value="Genomic_DNA"/>
</dbReference>
<feature type="transmembrane region" description="Helical" evidence="8">
    <location>
        <begin position="124"/>
        <end position="145"/>
    </location>
</feature>
<dbReference type="GO" id="GO:0005886">
    <property type="term" value="C:plasma membrane"/>
    <property type="evidence" value="ECO:0007669"/>
    <property type="project" value="UniProtKB-SubCell"/>
</dbReference>
<proteinExistence type="inferred from homology"/>
<dbReference type="CDD" id="cd06550">
    <property type="entry name" value="TM_ABC_iron-siderophores_like"/>
    <property type="match status" value="1"/>
</dbReference>
<keyword evidence="6 8" id="KW-1133">Transmembrane helix</keyword>
<keyword evidence="3" id="KW-0813">Transport</keyword>
<evidence type="ECO:0000313" key="9">
    <source>
        <dbReference type="EMBL" id="KXB75225.1"/>
    </source>
</evidence>
<protein>
    <submittedName>
        <fullName evidence="9">Iron chelate uptake ABC transporter, FeCT family, permease protein</fullName>
    </submittedName>
</protein>
<dbReference type="InterPro" id="IPR000522">
    <property type="entry name" value="ABC_transptr_permease_BtuC"/>
</dbReference>
<evidence type="ECO:0000256" key="2">
    <source>
        <dbReference type="ARBA" id="ARBA00007935"/>
    </source>
</evidence>
<dbReference type="PANTHER" id="PTHR30472">
    <property type="entry name" value="FERRIC ENTEROBACTIN TRANSPORT SYSTEM PERMEASE PROTEIN"/>
    <property type="match status" value="1"/>
</dbReference>
<dbReference type="SUPFAM" id="SSF81345">
    <property type="entry name" value="ABC transporter involved in vitamin B12 uptake, BtuC"/>
    <property type="match status" value="1"/>
</dbReference>
<dbReference type="Gene3D" id="1.10.3470.10">
    <property type="entry name" value="ABC transporter involved in vitamin B12 uptake, BtuC"/>
    <property type="match status" value="1"/>
</dbReference>
<dbReference type="GO" id="GO:0022857">
    <property type="term" value="F:transmembrane transporter activity"/>
    <property type="evidence" value="ECO:0007669"/>
    <property type="project" value="InterPro"/>
</dbReference>
<reference evidence="10" key="1">
    <citation type="submission" date="2016-01" db="EMBL/GenBank/DDBJ databases">
        <authorList>
            <person name="Mitreva M."/>
            <person name="Pepin K.H."/>
            <person name="Mihindukulasuriya K.A."/>
            <person name="Fulton R."/>
            <person name="Fronick C."/>
            <person name="O'Laughlin M."/>
            <person name="Miner T."/>
            <person name="Herter B."/>
            <person name="Rosa B.A."/>
            <person name="Cordes M."/>
            <person name="Tomlinson C."/>
            <person name="Wollam A."/>
            <person name="Palsikar V.B."/>
            <person name="Mardis E.R."/>
            <person name="Wilson R.K."/>
        </authorList>
    </citation>
    <scope>NUCLEOTIDE SEQUENCE [LARGE SCALE GENOMIC DNA]</scope>
    <source>
        <strain evidence="10">KA00683</strain>
    </source>
</reference>
<feature type="transmembrane region" description="Helical" evidence="8">
    <location>
        <begin position="90"/>
        <end position="112"/>
    </location>
</feature>
<feature type="transmembrane region" description="Helical" evidence="8">
    <location>
        <begin position="313"/>
        <end position="334"/>
    </location>
</feature>
<keyword evidence="5 8" id="KW-0812">Transmembrane</keyword>
<evidence type="ECO:0000256" key="1">
    <source>
        <dbReference type="ARBA" id="ARBA00004651"/>
    </source>
</evidence>
<dbReference type="RefSeq" id="WP_060935696.1">
    <property type="nucleotide sequence ID" value="NZ_KQ960453.1"/>
</dbReference>
<dbReference type="PATRIC" id="fig|322095.3.peg.1505"/>
<name>A0A134B5L1_9PORP</name>
<evidence type="ECO:0000256" key="5">
    <source>
        <dbReference type="ARBA" id="ARBA00022692"/>
    </source>
</evidence>
<dbReference type="InterPro" id="IPR037294">
    <property type="entry name" value="ABC_BtuC-like"/>
</dbReference>
<feature type="transmembrane region" description="Helical" evidence="8">
    <location>
        <begin position="245"/>
        <end position="266"/>
    </location>
</feature>
<comment type="similarity">
    <text evidence="2">Belongs to the binding-protein-dependent transport system permease family. FecCD subfamily.</text>
</comment>
<sequence>MRARHSILFLLISLGIVVAFVLDIIWGSVSLPASDVIDTLLGRGEHTTTSYVVLNFRLPKALTSLIAGAGISIAGLQMQTLFRNPLADTSILGINSGAGVGVAIYTMAYTLFPSLLSTAGVADTWGIILAACIGALSVLLMISAVSSRLHDIVSVLIVGVMIGFLASSVISILQYFSDEETLKTYLIWSFGSVAGTTWRQLQLMLPVVLVGLIAALLMPKQMNALGLGENYARSVGTNIRLVRRLLIIITSIITGCITAFTGPIAFLGMAVPHFVRLLFRTADHHILVPATILSGSFLLLVCDLLTQAPGHQFVLPINAITSLLGAPVVILVLLGNKRKRDAFK</sequence>
<evidence type="ECO:0000256" key="3">
    <source>
        <dbReference type="ARBA" id="ARBA00022448"/>
    </source>
</evidence>
<dbReference type="STRING" id="322095.HMPREF3185_01529"/>
<evidence type="ECO:0000256" key="6">
    <source>
        <dbReference type="ARBA" id="ARBA00022989"/>
    </source>
</evidence>
<evidence type="ECO:0000256" key="8">
    <source>
        <dbReference type="SAM" id="Phobius"/>
    </source>
</evidence>
<dbReference type="Pfam" id="PF01032">
    <property type="entry name" value="FecCD"/>
    <property type="match status" value="1"/>
</dbReference>
<accession>A0A134B5L1</accession>
<feature type="transmembrane region" description="Helical" evidence="8">
    <location>
        <begin position="197"/>
        <end position="217"/>
    </location>
</feature>
<dbReference type="GO" id="GO:0033214">
    <property type="term" value="P:siderophore-iron import into cell"/>
    <property type="evidence" value="ECO:0007669"/>
    <property type="project" value="TreeGrafter"/>
</dbReference>
<dbReference type="PANTHER" id="PTHR30472:SF41">
    <property type="entry name" value="TRANSPORT SYSTEM PERMEASE PROTEIN"/>
    <property type="match status" value="1"/>
</dbReference>
<feature type="transmembrane region" description="Helical" evidence="8">
    <location>
        <begin position="61"/>
        <end position="78"/>
    </location>
</feature>
<evidence type="ECO:0000256" key="4">
    <source>
        <dbReference type="ARBA" id="ARBA00022475"/>
    </source>
</evidence>
<dbReference type="OrthoDB" id="9811721at2"/>
<keyword evidence="4" id="KW-1003">Cell membrane</keyword>